<gene>
    <name evidence="4" type="ORF">MIND_00277800</name>
</gene>
<evidence type="ECO:0000256" key="2">
    <source>
        <dbReference type="PROSITE-ProRule" id="PRU00358"/>
    </source>
</evidence>
<dbReference type="Proteomes" id="UP000636479">
    <property type="component" value="Unassembled WGS sequence"/>
</dbReference>
<dbReference type="Gene3D" id="2.30.280.10">
    <property type="entry name" value="SRA-YDG"/>
    <property type="match status" value="1"/>
</dbReference>
<evidence type="ECO:0000313" key="5">
    <source>
        <dbReference type="Proteomes" id="UP000636479"/>
    </source>
</evidence>
<comment type="caution">
    <text evidence="4">The sequence shown here is derived from an EMBL/GenBank/DDBJ whole genome shotgun (WGS) entry which is preliminary data.</text>
</comment>
<dbReference type="EMBL" id="JACAZF010000002">
    <property type="protein sequence ID" value="KAF7312637.1"/>
    <property type="molecule type" value="Genomic_DNA"/>
</dbReference>
<dbReference type="GO" id="GO:0061630">
    <property type="term" value="F:ubiquitin protein ligase activity"/>
    <property type="evidence" value="ECO:0007669"/>
    <property type="project" value="TreeGrafter"/>
</dbReference>
<dbReference type="PANTHER" id="PTHR14140">
    <property type="entry name" value="E3 UBIQUITIN-PROTEIN LIGASE UHRF-RELATED"/>
    <property type="match status" value="1"/>
</dbReference>
<evidence type="ECO:0000256" key="1">
    <source>
        <dbReference type="ARBA" id="ARBA00023242"/>
    </source>
</evidence>
<dbReference type="OrthoDB" id="2270193at2759"/>
<dbReference type="InterPro" id="IPR003105">
    <property type="entry name" value="SRA_YDG"/>
</dbReference>
<dbReference type="InterPro" id="IPR036987">
    <property type="entry name" value="SRA-YDG_sf"/>
</dbReference>
<name>A0A8H6T961_9AGAR</name>
<dbReference type="GO" id="GO:0016567">
    <property type="term" value="P:protein ubiquitination"/>
    <property type="evidence" value="ECO:0007669"/>
    <property type="project" value="TreeGrafter"/>
</dbReference>
<dbReference type="Pfam" id="PF02182">
    <property type="entry name" value="SAD_SRA"/>
    <property type="match status" value="1"/>
</dbReference>
<dbReference type="InterPro" id="IPR045134">
    <property type="entry name" value="UHRF1/2-like"/>
</dbReference>
<dbReference type="SUPFAM" id="SSF88697">
    <property type="entry name" value="PUA domain-like"/>
    <property type="match status" value="1"/>
</dbReference>
<dbReference type="InterPro" id="IPR015947">
    <property type="entry name" value="PUA-like_sf"/>
</dbReference>
<keyword evidence="1 2" id="KW-0539">Nucleus</keyword>
<protein>
    <submittedName>
        <fullName evidence="4">Carboxymuconolactone decarboxylase</fullName>
    </submittedName>
</protein>
<accession>A0A8H6T961</accession>
<dbReference type="SMART" id="SM00466">
    <property type="entry name" value="SRA"/>
    <property type="match status" value="1"/>
</dbReference>
<dbReference type="PROSITE" id="PS51015">
    <property type="entry name" value="YDG"/>
    <property type="match status" value="1"/>
</dbReference>
<dbReference type="GeneID" id="59342166"/>
<dbReference type="GO" id="GO:0044027">
    <property type="term" value="P:negative regulation of gene expression via chromosomal CpG island methylation"/>
    <property type="evidence" value="ECO:0007669"/>
    <property type="project" value="TreeGrafter"/>
</dbReference>
<evidence type="ECO:0000259" key="3">
    <source>
        <dbReference type="PROSITE" id="PS51015"/>
    </source>
</evidence>
<dbReference type="AlphaFoldDB" id="A0A8H6T961"/>
<comment type="subcellular location">
    <subcellularLocation>
        <location evidence="2">Nucleus</location>
    </subcellularLocation>
</comment>
<reference evidence="4" key="1">
    <citation type="submission" date="2020-05" db="EMBL/GenBank/DDBJ databases">
        <title>Mycena genomes resolve the evolution of fungal bioluminescence.</title>
        <authorList>
            <person name="Tsai I.J."/>
        </authorList>
    </citation>
    <scope>NUCLEOTIDE SEQUENCE</scope>
    <source>
        <strain evidence="4">171206Taipei</strain>
    </source>
</reference>
<organism evidence="4 5">
    <name type="scientific">Mycena indigotica</name>
    <dbReference type="NCBI Taxonomy" id="2126181"/>
    <lineage>
        <taxon>Eukaryota</taxon>
        <taxon>Fungi</taxon>
        <taxon>Dikarya</taxon>
        <taxon>Basidiomycota</taxon>
        <taxon>Agaricomycotina</taxon>
        <taxon>Agaricomycetes</taxon>
        <taxon>Agaricomycetidae</taxon>
        <taxon>Agaricales</taxon>
        <taxon>Marasmiineae</taxon>
        <taxon>Mycenaceae</taxon>
        <taxon>Mycena</taxon>
    </lineage>
</organism>
<dbReference type="PANTHER" id="PTHR14140:SF27">
    <property type="entry name" value="OS04G0289800 PROTEIN"/>
    <property type="match status" value="1"/>
</dbReference>
<sequence length="78" mass="8180">MSTYGHISGIPIGATFSNRAALREAGLHAPLYAGISPNVEFGALSIVLNGGYEDDEDWGDVIVYTGQGSIPQLSRGID</sequence>
<proteinExistence type="predicted"/>
<dbReference type="GO" id="GO:0005634">
    <property type="term" value="C:nucleus"/>
    <property type="evidence" value="ECO:0007669"/>
    <property type="project" value="UniProtKB-SubCell"/>
</dbReference>
<evidence type="ECO:0000313" key="4">
    <source>
        <dbReference type="EMBL" id="KAF7312637.1"/>
    </source>
</evidence>
<feature type="domain" description="YDG" evidence="3">
    <location>
        <begin position="5"/>
        <end position="78"/>
    </location>
</feature>
<dbReference type="RefSeq" id="XP_037224745.1">
    <property type="nucleotide sequence ID" value="XM_037359650.1"/>
</dbReference>
<keyword evidence="5" id="KW-1185">Reference proteome</keyword>